<reference evidence="2 3" key="1">
    <citation type="journal article" date="2024" name="bioRxiv">
        <title>A reference genome for Trichogramma kaykai: A tiny desert-dwelling parasitoid wasp with competing sex-ratio distorters.</title>
        <authorList>
            <person name="Culotta J."/>
            <person name="Lindsey A.R."/>
        </authorList>
    </citation>
    <scope>NUCLEOTIDE SEQUENCE [LARGE SCALE GENOMIC DNA]</scope>
    <source>
        <strain evidence="2 3">KSX58</strain>
    </source>
</reference>
<evidence type="ECO:0000256" key="1">
    <source>
        <dbReference type="SAM" id="MobiDB-lite"/>
    </source>
</evidence>
<name>A0ABD2WK07_9HYME</name>
<dbReference type="Proteomes" id="UP001627154">
    <property type="component" value="Unassembled WGS sequence"/>
</dbReference>
<evidence type="ECO:0000313" key="3">
    <source>
        <dbReference type="Proteomes" id="UP001627154"/>
    </source>
</evidence>
<proteinExistence type="predicted"/>
<evidence type="ECO:0000313" key="2">
    <source>
        <dbReference type="EMBL" id="KAL3393343.1"/>
    </source>
</evidence>
<comment type="caution">
    <text evidence="2">The sequence shown here is derived from an EMBL/GenBank/DDBJ whole genome shotgun (WGS) entry which is preliminary data.</text>
</comment>
<sequence>MKLLGRAVGKEKRHRKLEEQRRRQQQNDKKHIEYIPIAHCSKIPGFNRTHLHKQSTKFDGAMFRACTYSNRRPAHTHAHTHTYSHIVHSSTSNSRRIISSAISSATVAHMLCGATAPIKSKKTFVLFIHRYAQILLSACVSIEIWITRVGLSKAVCIHTRTNTNSRMPQ</sequence>
<dbReference type="EMBL" id="JBJJXI010000098">
    <property type="protein sequence ID" value="KAL3393343.1"/>
    <property type="molecule type" value="Genomic_DNA"/>
</dbReference>
<gene>
    <name evidence="2" type="ORF">TKK_012217</name>
</gene>
<organism evidence="2 3">
    <name type="scientific">Trichogramma kaykai</name>
    <dbReference type="NCBI Taxonomy" id="54128"/>
    <lineage>
        <taxon>Eukaryota</taxon>
        <taxon>Metazoa</taxon>
        <taxon>Ecdysozoa</taxon>
        <taxon>Arthropoda</taxon>
        <taxon>Hexapoda</taxon>
        <taxon>Insecta</taxon>
        <taxon>Pterygota</taxon>
        <taxon>Neoptera</taxon>
        <taxon>Endopterygota</taxon>
        <taxon>Hymenoptera</taxon>
        <taxon>Apocrita</taxon>
        <taxon>Proctotrupomorpha</taxon>
        <taxon>Chalcidoidea</taxon>
        <taxon>Trichogrammatidae</taxon>
        <taxon>Trichogramma</taxon>
    </lineage>
</organism>
<dbReference type="AlphaFoldDB" id="A0ABD2WK07"/>
<accession>A0ABD2WK07</accession>
<feature type="compositionally biased region" description="Basic and acidic residues" evidence="1">
    <location>
        <begin position="16"/>
        <end position="29"/>
    </location>
</feature>
<keyword evidence="3" id="KW-1185">Reference proteome</keyword>
<feature type="region of interest" description="Disordered" evidence="1">
    <location>
        <begin position="1"/>
        <end position="29"/>
    </location>
</feature>
<protein>
    <submittedName>
        <fullName evidence="2">Uncharacterized protein</fullName>
    </submittedName>
</protein>